<keyword evidence="1" id="KW-0472">Membrane</keyword>
<dbReference type="Proteomes" id="UP000176480">
    <property type="component" value="Unassembled WGS sequence"/>
</dbReference>
<dbReference type="AlphaFoldDB" id="A0A1F7J9Z0"/>
<keyword evidence="1" id="KW-1133">Transmembrane helix</keyword>
<reference evidence="2 3" key="1">
    <citation type="journal article" date="2016" name="Nat. Commun.">
        <title>Thousands of microbial genomes shed light on interconnected biogeochemical processes in an aquifer system.</title>
        <authorList>
            <person name="Anantharaman K."/>
            <person name="Brown C.T."/>
            <person name="Hug L.A."/>
            <person name="Sharon I."/>
            <person name="Castelle C.J."/>
            <person name="Probst A.J."/>
            <person name="Thomas B.C."/>
            <person name="Singh A."/>
            <person name="Wilkins M.J."/>
            <person name="Karaoz U."/>
            <person name="Brodie E.L."/>
            <person name="Williams K.H."/>
            <person name="Hubbard S.S."/>
            <person name="Banfield J.F."/>
        </authorList>
    </citation>
    <scope>NUCLEOTIDE SEQUENCE [LARGE SCALE GENOMIC DNA]</scope>
</reference>
<accession>A0A1F7J9Z0</accession>
<comment type="caution">
    <text evidence="2">The sequence shown here is derived from an EMBL/GenBank/DDBJ whole genome shotgun (WGS) entry which is preliminary data.</text>
</comment>
<organism evidence="2 3">
    <name type="scientific">Candidatus Roizmanbacteria bacterium RIFCSPLOWO2_01_FULL_41_22</name>
    <dbReference type="NCBI Taxonomy" id="1802067"/>
    <lineage>
        <taxon>Bacteria</taxon>
        <taxon>Candidatus Roizmaniibacteriota</taxon>
    </lineage>
</organism>
<name>A0A1F7J9Z0_9BACT</name>
<proteinExistence type="predicted"/>
<feature type="transmembrane region" description="Helical" evidence="1">
    <location>
        <begin position="6"/>
        <end position="27"/>
    </location>
</feature>
<protein>
    <submittedName>
        <fullName evidence="2">Uncharacterized protein</fullName>
    </submittedName>
</protein>
<evidence type="ECO:0000313" key="3">
    <source>
        <dbReference type="Proteomes" id="UP000176480"/>
    </source>
</evidence>
<dbReference type="EMBL" id="MGAR01000009">
    <property type="protein sequence ID" value="OGK52451.1"/>
    <property type="molecule type" value="Genomic_DNA"/>
</dbReference>
<keyword evidence="1" id="KW-0812">Transmembrane</keyword>
<gene>
    <name evidence="2" type="ORF">A2966_02660</name>
</gene>
<dbReference type="STRING" id="1802067.A2966_02660"/>
<evidence type="ECO:0000256" key="1">
    <source>
        <dbReference type="SAM" id="Phobius"/>
    </source>
</evidence>
<sequence length="174" mass="20343">MNRKIFVTSIILFFVIVCTYIFQIFIGDPYLFLKAQKNVNNQLKIAPGYKIIDIIEFDDLYLWSLEKENQRIQIRVIPSYFSSKIKIIITSVKDEKATSKCFNYGDFINIKGIIGDKDNLFAKKTGIIFNSLQDIDANLNQIINIISDWSRDQNNTDNTQPQISVFYNCERRVY</sequence>
<evidence type="ECO:0000313" key="2">
    <source>
        <dbReference type="EMBL" id="OGK52451.1"/>
    </source>
</evidence>